<dbReference type="InterPro" id="IPR050117">
    <property type="entry name" value="MAPK"/>
</dbReference>
<reference evidence="6 7" key="1">
    <citation type="journal article" date="2019" name="Nat. Ecol. Evol.">
        <title>Megaphylogeny resolves global patterns of mushroom evolution.</title>
        <authorList>
            <person name="Varga T."/>
            <person name="Krizsan K."/>
            <person name="Foldi C."/>
            <person name="Dima B."/>
            <person name="Sanchez-Garcia M."/>
            <person name="Sanchez-Ramirez S."/>
            <person name="Szollosi G.J."/>
            <person name="Szarkandi J.G."/>
            <person name="Papp V."/>
            <person name="Albert L."/>
            <person name="Andreopoulos W."/>
            <person name="Angelini C."/>
            <person name="Antonin V."/>
            <person name="Barry K.W."/>
            <person name="Bougher N.L."/>
            <person name="Buchanan P."/>
            <person name="Buyck B."/>
            <person name="Bense V."/>
            <person name="Catcheside P."/>
            <person name="Chovatia M."/>
            <person name="Cooper J."/>
            <person name="Damon W."/>
            <person name="Desjardin D."/>
            <person name="Finy P."/>
            <person name="Geml J."/>
            <person name="Haridas S."/>
            <person name="Hughes K."/>
            <person name="Justo A."/>
            <person name="Karasinski D."/>
            <person name="Kautmanova I."/>
            <person name="Kiss B."/>
            <person name="Kocsube S."/>
            <person name="Kotiranta H."/>
            <person name="LaButti K.M."/>
            <person name="Lechner B.E."/>
            <person name="Liimatainen K."/>
            <person name="Lipzen A."/>
            <person name="Lukacs Z."/>
            <person name="Mihaltcheva S."/>
            <person name="Morgado L.N."/>
            <person name="Niskanen T."/>
            <person name="Noordeloos M.E."/>
            <person name="Ohm R.A."/>
            <person name="Ortiz-Santana B."/>
            <person name="Ovrebo C."/>
            <person name="Racz N."/>
            <person name="Riley R."/>
            <person name="Savchenko A."/>
            <person name="Shiryaev A."/>
            <person name="Soop K."/>
            <person name="Spirin V."/>
            <person name="Szebenyi C."/>
            <person name="Tomsovsky M."/>
            <person name="Tulloss R.E."/>
            <person name="Uehling J."/>
            <person name="Grigoriev I.V."/>
            <person name="Vagvolgyi C."/>
            <person name="Papp T."/>
            <person name="Martin F.M."/>
            <person name="Miettinen O."/>
            <person name="Hibbett D.S."/>
            <person name="Nagy L.G."/>
        </authorList>
    </citation>
    <scope>NUCLEOTIDE SEQUENCE [LARGE SCALE GENOMIC DNA]</scope>
    <source>
        <strain evidence="6 7">FP101781</strain>
    </source>
</reference>
<feature type="compositionally biased region" description="Basic residues" evidence="4">
    <location>
        <begin position="18"/>
        <end position="30"/>
    </location>
</feature>
<feature type="region of interest" description="Disordered" evidence="4">
    <location>
        <begin position="13"/>
        <end position="88"/>
    </location>
</feature>
<keyword evidence="7" id="KW-1185">Reference proteome</keyword>
<gene>
    <name evidence="6" type="ORF">FA13DRAFT_1788652</name>
</gene>
<dbReference type="Gene3D" id="3.30.200.20">
    <property type="entry name" value="Phosphorylase Kinase, domain 1"/>
    <property type="match status" value="1"/>
</dbReference>
<dbReference type="STRING" id="71717.A0A4Y7TLI2"/>
<feature type="compositionally biased region" description="Low complexity" evidence="4">
    <location>
        <begin position="31"/>
        <end position="52"/>
    </location>
</feature>
<dbReference type="InterPro" id="IPR008271">
    <property type="entry name" value="Ser/Thr_kinase_AS"/>
</dbReference>
<dbReference type="InterPro" id="IPR011009">
    <property type="entry name" value="Kinase-like_dom_sf"/>
</dbReference>
<dbReference type="SMART" id="SM00220">
    <property type="entry name" value="S_TKc"/>
    <property type="match status" value="1"/>
</dbReference>
<keyword evidence="1" id="KW-0723">Serine/threonine-protein kinase</keyword>
<dbReference type="PROSITE" id="PS50011">
    <property type="entry name" value="PROTEIN_KINASE_DOM"/>
    <property type="match status" value="1"/>
</dbReference>
<feature type="region of interest" description="Disordered" evidence="4">
    <location>
        <begin position="909"/>
        <end position="931"/>
    </location>
</feature>
<protein>
    <submittedName>
        <fullName evidence="6">Kinase-like protein</fullName>
    </submittedName>
</protein>
<dbReference type="EMBL" id="QPFP01000008">
    <property type="protein sequence ID" value="TEB35057.1"/>
    <property type="molecule type" value="Genomic_DNA"/>
</dbReference>
<dbReference type="GO" id="GO:0005524">
    <property type="term" value="F:ATP binding"/>
    <property type="evidence" value="ECO:0007669"/>
    <property type="project" value="UniProtKB-KW"/>
</dbReference>
<organism evidence="6 7">
    <name type="scientific">Coprinellus micaceus</name>
    <name type="common">Glistening ink-cap mushroom</name>
    <name type="synonym">Coprinus micaceus</name>
    <dbReference type="NCBI Taxonomy" id="71717"/>
    <lineage>
        <taxon>Eukaryota</taxon>
        <taxon>Fungi</taxon>
        <taxon>Dikarya</taxon>
        <taxon>Basidiomycota</taxon>
        <taxon>Agaricomycotina</taxon>
        <taxon>Agaricomycetes</taxon>
        <taxon>Agaricomycetidae</taxon>
        <taxon>Agaricales</taxon>
        <taxon>Agaricineae</taxon>
        <taxon>Psathyrellaceae</taxon>
        <taxon>Coprinellus</taxon>
    </lineage>
</organism>
<evidence type="ECO:0000313" key="7">
    <source>
        <dbReference type="Proteomes" id="UP000298030"/>
    </source>
</evidence>
<proteinExistence type="predicted"/>
<dbReference type="GO" id="GO:0004674">
    <property type="term" value="F:protein serine/threonine kinase activity"/>
    <property type="evidence" value="ECO:0007669"/>
    <property type="project" value="UniProtKB-KW"/>
</dbReference>
<keyword evidence="2" id="KW-0547">Nucleotide-binding</keyword>
<sequence>MYAATAHHNHVLPANGYTHHHIPHNAHTHIPHPGQPQAPAQAPAATNSTAAAPHPPPQPQPSHQPHPPPQPPPPRSSNRGLPPLRETITTVGVPSVTIKGDRLAVGDAQSSSTRSYTPIKVLGDGSFGTVLLCDWHGTLPPNTPLSPMQCGQGARPEWAGKRLVAVKRMKKRWEGGWEECSELKELESLRAIPFHENIIPLYDFFLLPATKELYFVFESMEGNLYHLIKARKGRPFAGGLVSSIFRQVTAGLHHIHAHGYFHRDMKPENVLVTTVGLFDYTPVSPVAAPNASKEKDVVAIIKLADFGLARETNSRPLTQKYSNPVDMWALGTIMAELVNLRPLFPGQDQVDQVARICEVLGDPSDGYGYDMSGSIIGGGAWPRGIRLARDVGFQFPQTAPRDFFSLFEKSVPRSLIQCIRDLLRYDPDKRLTTKECLEHEYLRETLPKNDIPLPSGLMGSISQTSIPMMSSNMNGNSSHPSLSSHTPRNVPPSHSHSTHHQHLHPNPPPVPDVPRHLPPPVPVHAQNGHRNQPIASWSTSPTQPPHPSDYAMDISVPDASKPYTNGHANPGPTMVPEFTGPPRVESDQHGRPPPHAQPPKSKLPGLSFGSKKSKWGLGMFGGDKAHQLPPVDETTALGTRKRSQSTSTDSKSIRELSPSREPIQDPRELEKLKKKEAERINREAEKARRKIAEEMHREQARAVMYKRNRMLQQQVAREEIEWSNANEQRVELGEKPKLGASGPIRQKSVANLGNHSTVGAAGGRYASPPVEPVPPMADHRYRDWRGNTTAERVAKVRRRDFDDDHSMSSSDVQSLSRVSSISFATVDSDPGPSRLRHHPSLFGISSRTSRSSLRTSFDEFSPSVRSSNSFSLEGSSSLAHDFHAQLSVNPHHLGGSVSPPPLHMLSLSPTLSPTLSPSPPWGVQHDGKDPGLDLKSPPYISIQNPPSSPMDMHTYLHGRRSPHRAHSPYSRPLRSGHSSHSAKSAINPIFKVKVPPVPPIPPIPPLPPSSNYDHNVPPPSSHSMLPPFSELEAVAGGDYSPLAPMSFSIPPEDEV</sequence>
<feature type="domain" description="Protein kinase" evidence="5">
    <location>
        <begin position="116"/>
        <end position="442"/>
    </location>
</feature>
<name>A0A4Y7TLI2_COPMI</name>
<feature type="compositionally biased region" description="Basic and acidic residues" evidence="4">
    <location>
        <begin position="651"/>
        <end position="690"/>
    </location>
</feature>
<evidence type="ECO:0000256" key="2">
    <source>
        <dbReference type="ARBA" id="ARBA00022741"/>
    </source>
</evidence>
<feature type="region of interest" description="Disordered" evidence="4">
    <location>
        <begin position="1001"/>
        <end position="1029"/>
    </location>
</feature>
<evidence type="ECO:0000259" key="5">
    <source>
        <dbReference type="PROSITE" id="PS50011"/>
    </source>
</evidence>
<feature type="region of interest" description="Disordered" evidence="4">
    <location>
        <begin position="825"/>
        <end position="845"/>
    </location>
</feature>
<keyword evidence="3" id="KW-0067">ATP-binding</keyword>
<evidence type="ECO:0000313" key="6">
    <source>
        <dbReference type="EMBL" id="TEB35057.1"/>
    </source>
</evidence>
<feature type="region of interest" description="Disordered" evidence="4">
    <location>
        <begin position="733"/>
        <end position="788"/>
    </location>
</feature>
<feature type="compositionally biased region" description="Pro residues" evidence="4">
    <location>
        <begin position="53"/>
        <end position="75"/>
    </location>
</feature>
<dbReference type="Gene3D" id="1.10.510.10">
    <property type="entry name" value="Transferase(Phosphotransferase) domain 1"/>
    <property type="match status" value="1"/>
</dbReference>
<evidence type="ECO:0000256" key="3">
    <source>
        <dbReference type="ARBA" id="ARBA00022840"/>
    </source>
</evidence>
<dbReference type="Proteomes" id="UP000298030">
    <property type="component" value="Unassembled WGS sequence"/>
</dbReference>
<keyword evidence="6" id="KW-0418">Kinase</keyword>
<dbReference type="OrthoDB" id="2158884at2759"/>
<dbReference type="SUPFAM" id="SSF56112">
    <property type="entry name" value="Protein kinase-like (PK-like)"/>
    <property type="match status" value="1"/>
</dbReference>
<comment type="caution">
    <text evidence="6">The sequence shown here is derived from an EMBL/GenBank/DDBJ whole genome shotgun (WGS) entry which is preliminary data.</text>
</comment>
<accession>A0A4Y7TLI2</accession>
<feature type="compositionally biased region" description="Polar residues" evidence="4">
    <location>
        <begin position="528"/>
        <end position="541"/>
    </location>
</feature>
<evidence type="ECO:0000256" key="4">
    <source>
        <dbReference type="SAM" id="MobiDB-lite"/>
    </source>
</evidence>
<feature type="compositionally biased region" description="Low complexity" evidence="4">
    <location>
        <begin position="468"/>
        <end position="478"/>
    </location>
</feature>
<dbReference type="AlphaFoldDB" id="A0A4Y7TLI2"/>
<feature type="region of interest" description="Disordered" evidence="4">
    <location>
        <begin position="959"/>
        <end position="982"/>
    </location>
</feature>
<dbReference type="PANTHER" id="PTHR24055">
    <property type="entry name" value="MITOGEN-ACTIVATED PROTEIN KINASE"/>
    <property type="match status" value="1"/>
</dbReference>
<keyword evidence="6" id="KW-0808">Transferase</keyword>
<dbReference type="Pfam" id="PF00069">
    <property type="entry name" value="Pkinase"/>
    <property type="match status" value="1"/>
</dbReference>
<feature type="compositionally biased region" description="Polar residues" evidence="4">
    <location>
        <begin position="748"/>
        <end position="757"/>
    </location>
</feature>
<dbReference type="InterPro" id="IPR000719">
    <property type="entry name" value="Prot_kinase_dom"/>
</dbReference>
<feature type="compositionally biased region" description="Pro residues" evidence="4">
    <location>
        <begin position="505"/>
        <end position="522"/>
    </location>
</feature>
<feature type="region of interest" description="Disordered" evidence="4">
    <location>
        <begin position="447"/>
        <end position="690"/>
    </location>
</feature>
<dbReference type="PROSITE" id="PS00108">
    <property type="entry name" value="PROTEIN_KINASE_ST"/>
    <property type="match status" value="1"/>
</dbReference>
<evidence type="ECO:0000256" key="1">
    <source>
        <dbReference type="ARBA" id="ARBA00022527"/>
    </source>
</evidence>